<comment type="caution">
    <text evidence="3">The sequence shown here is derived from an EMBL/GenBank/DDBJ whole genome shotgun (WGS) entry which is preliminary data.</text>
</comment>
<dbReference type="Gene3D" id="3.40.30.10">
    <property type="entry name" value="Glutaredoxin"/>
    <property type="match status" value="1"/>
</dbReference>
<evidence type="ECO:0000313" key="3">
    <source>
        <dbReference type="EMBL" id="GAA3951929.1"/>
    </source>
</evidence>
<dbReference type="Proteomes" id="UP001501081">
    <property type="component" value="Unassembled WGS sequence"/>
</dbReference>
<dbReference type="SUPFAM" id="SSF52833">
    <property type="entry name" value="Thioredoxin-like"/>
    <property type="match status" value="1"/>
</dbReference>
<evidence type="ECO:0000313" key="4">
    <source>
        <dbReference type="Proteomes" id="UP001501081"/>
    </source>
</evidence>
<evidence type="ECO:0000256" key="1">
    <source>
        <dbReference type="SAM" id="SignalP"/>
    </source>
</evidence>
<dbReference type="PANTHER" id="PTHR42852">
    <property type="entry name" value="THIOL:DISULFIDE INTERCHANGE PROTEIN DSBE"/>
    <property type="match status" value="1"/>
</dbReference>
<accession>A0ABP7NS16</accession>
<proteinExistence type="predicted"/>
<name>A0ABP7NS16_9SPHI</name>
<dbReference type="PANTHER" id="PTHR42852:SF13">
    <property type="entry name" value="PROTEIN DIPZ"/>
    <property type="match status" value="1"/>
</dbReference>
<feature type="signal peptide" evidence="1">
    <location>
        <begin position="1"/>
        <end position="22"/>
    </location>
</feature>
<dbReference type="InterPro" id="IPR036249">
    <property type="entry name" value="Thioredoxin-like_sf"/>
</dbReference>
<dbReference type="RefSeq" id="WP_344764343.1">
    <property type="nucleotide sequence ID" value="NZ_BAABAK010000001.1"/>
</dbReference>
<protein>
    <recommendedName>
        <fullName evidence="2">Thioredoxin domain-containing protein</fullName>
    </recommendedName>
</protein>
<keyword evidence="4" id="KW-1185">Reference proteome</keyword>
<feature type="chain" id="PRO_5046102042" description="Thioredoxin domain-containing protein" evidence="1">
    <location>
        <begin position="23"/>
        <end position="429"/>
    </location>
</feature>
<keyword evidence="1" id="KW-0732">Signal</keyword>
<reference evidence="4" key="1">
    <citation type="journal article" date="2019" name="Int. J. Syst. Evol. Microbiol.">
        <title>The Global Catalogue of Microorganisms (GCM) 10K type strain sequencing project: providing services to taxonomists for standard genome sequencing and annotation.</title>
        <authorList>
            <consortium name="The Broad Institute Genomics Platform"/>
            <consortium name="The Broad Institute Genome Sequencing Center for Infectious Disease"/>
            <person name="Wu L."/>
            <person name="Ma J."/>
        </authorList>
    </citation>
    <scope>NUCLEOTIDE SEQUENCE [LARGE SCALE GENOMIC DNA]</scope>
    <source>
        <strain evidence="4">JCM 17338</strain>
    </source>
</reference>
<dbReference type="CDD" id="cd02966">
    <property type="entry name" value="TlpA_like_family"/>
    <property type="match status" value="1"/>
</dbReference>
<dbReference type="InterPro" id="IPR013766">
    <property type="entry name" value="Thioredoxin_domain"/>
</dbReference>
<dbReference type="PROSITE" id="PS51352">
    <property type="entry name" value="THIOREDOXIN_2"/>
    <property type="match status" value="1"/>
</dbReference>
<feature type="domain" description="Thioredoxin" evidence="2">
    <location>
        <begin position="265"/>
        <end position="428"/>
    </location>
</feature>
<dbReference type="InterPro" id="IPR050553">
    <property type="entry name" value="Thioredoxin_ResA/DsbE_sf"/>
</dbReference>
<organism evidence="3 4">
    <name type="scientific">Pedobacter ginsengiterrae</name>
    <dbReference type="NCBI Taxonomy" id="871696"/>
    <lineage>
        <taxon>Bacteria</taxon>
        <taxon>Pseudomonadati</taxon>
        <taxon>Bacteroidota</taxon>
        <taxon>Sphingobacteriia</taxon>
        <taxon>Sphingobacteriales</taxon>
        <taxon>Sphingobacteriaceae</taxon>
        <taxon>Pedobacter</taxon>
    </lineage>
</organism>
<evidence type="ECO:0000259" key="2">
    <source>
        <dbReference type="PROSITE" id="PS51352"/>
    </source>
</evidence>
<dbReference type="InterPro" id="IPR000866">
    <property type="entry name" value="AhpC/TSA"/>
</dbReference>
<sequence>MYNKSLYIPFAIAFAIPSISFAQGQKAESIVHADAQAHKNYNQKSAAFSPNGNWRGVFKIKPDLDIPFNFEIKDKDGLKKLYFRNAEESFEGGVIKQTADSIFVKIDQFDNELALGINGNTLNGSLRKQNGTGKATQISAEKKDYRFEPNGKAAAGNYSGSYDVIFKSPDGKEEKTVGLFKQTGNKITGTFLRVTGDSRYLEGTVQGNEFQLSAFIGSSPSYYKGKFESDGTLTGEILSARGSQPFTGVKNKDAALPDAYKLTYLKEGYKTLDFSLPDVNGKKISLKDDKYKNKVVVLTITGSWCPNCIDEAGFIAPWYKENKKRGVEVIALHYERQTDAEYAKKALTNFRNRFGIEYDQVIAGKADKQAVAESLPALNSFVSFPTTIFIDKSGNVAKIHTGYNGPATGKFYDEFVKEFNSEIDELLKK</sequence>
<dbReference type="EMBL" id="BAABAK010000001">
    <property type="protein sequence ID" value="GAA3951929.1"/>
    <property type="molecule type" value="Genomic_DNA"/>
</dbReference>
<dbReference type="Pfam" id="PF00578">
    <property type="entry name" value="AhpC-TSA"/>
    <property type="match status" value="1"/>
</dbReference>
<gene>
    <name evidence="3" type="ORF">GCM10022246_02850</name>
</gene>